<evidence type="ECO:0000313" key="2">
    <source>
        <dbReference type="EMBL" id="WUS61081.1"/>
    </source>
</evidence>
<organism evidence="2 3">
    <name type="scientific">Kitasatospora herbaricolor</name>
    <dbReference type="NCBI Taxonomy" id="68217"/>
    <lineage>
        <taxon>Bacteria</taxon>
        <taxon>Bacillati</taxon>
        <taxon>Actinomycetota</taxon>
        <taxon>Actinomycetes</taxon>
        <taxon>Kitasatosporales</taxon>
        <taxon>Streptomycetaceae</taxon>
        <taxon>Kitasatospora</taxon>
    </lineage>
</organism>
<evidence type="ECO:0000313" key="3">
    <source>
        <dbReference type="Proteomes" id="UP001432014"/>
    </source>
</evidence>
<feature type="region of interest" description="Disordered" evidence="1">
    <location>
        <begin position="536"/>
        <end position="574"/>
    </location>
</feature>
<gene>
    <name evidence="2" type="ORF">OG469_39650</name>
</gene>
<dbReference type="EMBL" id="CP108482">
    <property type="protein sequence ID" value="WUS61081.1"/>
    <property type="molecule type" value="Genomic_DNA"/>
</dbReference>
<name>A0ABZ1WJN1_9ACTN</name>
<keyword evidence="3" id="KW-1185">Reference proteome</keyword>
<proteinExistence type="predicted"/>
<reference evidence="2 3" key="1">
    <citation type="submission" date="2022-10" db="EMBL/GenBank/DDBJ databases">
        <title>The complete genomes of actinobacterial strains from the NBC collection.</title>
        <authorList>
            <person name="Joergensen T.S."/>
            <person name="Alvarez Arevalo M."/>
            <person name="Sterndorff E.B."/>
            <person name="Faurdal D."/>
            <person name="Vuksanovic O."/>
            <person name="Mourched A.-S."/>
            <person name="Charusanti P."/>
            <person name="Shaw S."/>
            <person name="Blin K."/>
            <person name="Weber T."/>
        </authorList>
    </citation>
    <scope>NUCLEOTIDE SEQUENCE [LARGE SCALE GENOMIC DNA]</scope>
    <source>
        <strain evidence="2 3">NBC_01247</strain>
    </source>
</reference>
<feature type="compositionally biased region" description="Pro residues" evidence="1">
    <location>
        <begin position="562"/>
        <end position="574"/>
    </location>
</feature>
<dbReference type="Proteomes" id="UP001432014">
    <property type="component" value="Chromosome"/>
</dbReference>
<evidence type="ECO:0000256" key="1">
    <source>
        <dbReference type="SAM" id="MobiDB-lite"/>
    </source>
</evidence>
<dbReference type="RefSeq" id="WP_329611740.1">
    <property type="nucleotide sequence ID" value="NZ_CP108482.1"/>
</dbReference>
<sequence length="574" mass="61512">MTMFRYEPVPRDDGVEEALAARIGDAAHLLARQYAFGEFCGDDTGSPVRVALAQETHLLDNWRSGDGDWQPYEPTRMVLEALVEQEPAHGPDARLVLAGGLRWRRELAAAGLLALLPAFAAVCPCAVDGPLAPAPTGVAVRARLPDAVALAPWLARLAERDETAAKEFGADGPDREKLAGAAARWLAWWTVRAPAGEPAAPAPPAAWDPNRLEYAFSVRASTLPDLELRAQEYHGGHLDWWAVDAPPARVPVTEAAVQREQRVIVPTPAVYGGMPNTRFWEMEDARIDFGAVDASPADLGRLLLVSFATVFGNDWFCSPLPCVVGSLSRVVHCAVTDVFGGETVLAHASLEDPEWNLFGLGEDAGGSAMGGGGGDGTGPPPSPWFYRAASLPGGLESPPAESVLLLRDEAANLAWAVEETVGDLAGEPLDRYARWVAAGPARPPDEPGDPPADRYLLATDVPGHWYPLVPRPLDPAAPESVRLLLAGLVRDGSTPARPLGRLLRESPWLFEEEVPRSGVRVERSRQYTRWHDGSAHAWGARRKVSGTGGGSSGLRFDVLEPPAQPPAAPRPPEE</sequence>
<accession>A0ABZ1WJN1</accession>
<protein>
    <submittedName>
        <fullName evidence="2">Uncharacterized protein</fullName>
    </submittedName>
</protein>